<evidence type="ECO:0000313" key="1">
    <source>
        <dbReference type="EMBL" id="KAB1160600.1"/>
    </source>
</evidence>
<dbReference type="Proteomes" id="UP000467305">
    <property type="component" value="Unassembled WGS sequence"/>
</dbReference>
<reference evidence="1 2" key="1">
    <citation type="submission" date="2019-09" db="EMBL/GenBank/DDBJ databases">
        <authorList>
            <person name="Cao W.R."/>
        </authorList>
    </citation>
    <scope>NUCLEOTIDE SEQUENCE [LARGE SCALE GENOMIC DNA]</scope>
    <source>
        <strain evidence="2">a4</strain>
    </source>
</reference>
<accession>A0A7J5AUG5</accession>
<gene>
    <name evidence="1" type="ORF">F7018_01620</name>
</gene>
<comment type="caution">
    <text evidence="1">The sequence shown here is derived from an EMBL/GenBank/DDBJ whole genome shotgun (WGS) entry which is preliminary data.</text>
</comment>
<dbReference type="RefSeq" id="WP_150898229.1">
    <property type="nucleotide sequence ID" value="NZ_WAAU01000003.1"/>
</dbReference>
<sequence length="68" mass="7625">MKNIKQMKLKELKSLEVMEVNGGSPAHYGIDTDSWLWSVAKVGNAIKNAFDSVHGFYDALWGMDSHKV</sequence>
<dbReference type="AlphaFoldDB" id="A0A7J5AUG5"/>
<organism evidence="1 2">
    <name type="scientific">Tenacibaculum aiptasiae</name>
    <dbReference type="NCBI Taxonomy" id="426481"/>
    <lineage>
        <taxon>Bacteria</taxon>
        <taxon>Pseudomonadati</taxon>
        <taxon>Bacteroidota</taxon>
        <taxon>Flavobacteriia</taxon>
        <taxon>Flavobacteriales</taxon>
        <taxon>Flavobacteriaceae</taxon>
        <taxon>Tenacibaculum</taxon>
    </lineage>
</organism>
<dbReference type="EMBL" id="WAAU01000003">
    <property type="protein sequence ID" value="KAB1160600.1"/>
    <property type="molecule type" value="Genomic_DNA"/>
</dbReference>
<keyword evidence="2" id="KW-1185">Reference proteome</keyword>
<evidence type="ECO:0000313" key="2">
    <source>
        <dbReference type="Proteomes" id="UP000467305"/>
    </source>
</evidence>
<protein>
    <submittedName>
        <fullName evidence="1">Uncharacterized protein</fullName>
    </submittedName>
</protein>
<name>A0A7J5AUG5_9FLAO</name>
<proteinExistence type="predicted"/>